<reference evidence="2" key="1">
    <citation type="submission" date="2020-11" db="EMBL/GenBank/DDBJ databases">
        <authorList>
            <person name="Tran Van P."/>
        </authorList>
    </citation>
    <scope>NUCLEOTIDE SEQUENCE</scope>
</reference>
<organism evidence="2">
    <name type="scientific">Timema tahoe</name>
    <dbReference type="NCBI Taxonomy" id="61484"/>
    <lineage>
        <taxon>Eukaryota</taxon>
        <taxon>Metazoa</taxon>
        <taxon>Ecdysozoa</taxon>
        <taxon>Arthropoda</taxon>
        <taxon>Hexapoda</taxon>
        <taxon>Insecta</taxon>
        <taxon>Pterygota</taxon>
        <taxon>Neoptera</taxon>
        <taxon>Polyneoptera</taxon>
        <taxon>Phasmatodea</taxon>
        <taxon>Timematodea</taxon>
        <taxon>Timematoidea</taxon>
        <taxon>Timematidae</taxon>
        <taxon>Timema</taxon>
    </lineage>
</organism>
<name>A0A7R9IPJ5_9NEOP</name>
<accession>A0A7R9IPJ5</accession>
<evidence type="ECO:0000256" key="1">
    <source>
        <dbReference type="SAM" id="MobiDB-lite"/>
    </source>
</evidence>
<protein>
    <submittedName>
        <fullName evidence="2">Uncharacterized protein</fullName>
    </submittedName>
</protein>
<gene>
    <name evidence="2" type="ORF">TTEB3V08_LOCUS10125</name>
</gene>
<evidence type="ECO:0000313" key="2">
    <source>
        <dbReference type="EMBL" id="CAD7462231.1"/>
    </source>
</evidence>
<dbReference type="EMBL" id="OE005785">
    <property type="protein sequence ID" value="CAD7462231.1"/>
    <property type="molecule type" value="Genomic_DNA"/>
</dbReference>
<dbReference type="AlphaFoldDB" id="A0A7R9IPJ5"/>
<proteinExistence type="predicted"/>
<sequence length="284" mass="31077">MPGAYLMYIVSEYFSPLDLSSLLSSGPIKSLLLWSYQVSSPLDLSSLLSSGPIKSPRPSTEPSPRFAAQHSNSRRCSENDMLNLIASIVSSVWLYSAGIPGTISCNKGPASLGVGLGGTPPHMGLQSALHLKNTHGRPWSGVRMERDVAEDEVSAILDSFRSWAFPQRPPEASASGRHGVQEVSREMQLYLLGVLLGASLVIATCPEKAAKSNFEPTRLENLRRHIIIIYPKNTPRALEAREQQKRERRGANHASRTYCNMLHVSRCVQKNSSVSWPSAADIAQ</sequence>
<feature type="region of interest" description="Disordered" evidence="1">
    <location>
        <begin position="50"/>
        <end position="71"/>
    </location>
</feature>